<evidence type="ECO:0000313" key="1">
    <source>
        <dbReference type="EMBL" id="RFT06272.1"/>
    </source>
</evidence>
<protein>
    <submittedName>
        <fullName evidence="1">Uncharacterized protein</fullName>
    </submittedName>
</protein>
<gene>
    <name evidence="1" type="ORF">DV520_08185</name>
</gene>
<keyword evidence="2" id="KW-1185">Reference proteome</keyword>
<dbReference type="AlphaFoldDB" id="A0A3E2B2K8"/>
<dbReference type="EMBL" id="QQRQ01000013">
    <property type="protein sequence ID" value="RFT06272.1"/>
    <property type="molecule type" value="Genomic_DNA"/>
</dbReference>
<sequence>MVYAVDRMAERAERPVGGVSRNIQRLTRACWDAENRKNLLPFLGRDMPIRVPKELLFHLAYYSRTGIPYIKAMKHHAAPPV</sequence>
<accession>A0A3E2B2K8</accession>
<name>A0A3E2B2K8_9FIRM</name>
<dbReference type="RefSeq" id="WP_117142409.1">
    <property type="nucleotide sequence ID" value="NZ_CAKXRM010000011.1"/>
</dbReference>
<reference evidence="1 2" key="1">
    <citation type="submission" date="2018-07" db="EMBL/GenBank/DDBJ databases">
        <title>GABA Modulating Bacteria of the Human Gut Microbiota.</title>
        <authorList>
            <person name="Strandwitz P."/>
            <person name="Kim K.H."/>
            <person name="Terekhova D."/>
            <person name="Liu J.K."/>
            <person name="Sharma A."/>
            <person name="Levering J."/>
            <person name="Mcdonald D."/>
            <person name="Dietrich D."/>
            <person name="Ramadhar T.R."/>
            <person name="Lekbua A."/>
            <person name="Mroue N."/>
            <person name="Liston C."/>
            <person name="Stewart E.J."/>
            <person name="Dubin M.J."/>
            <person name="Zengler K."/>
            <person name="Knight R."/>
            <person name="Gilbert J.A."/>
            <person name="Clardy J."/>
            <person name="Lewis K."/>
        </authorList>
    </citation>
    <scope>NUCLEOTIDE SEQUENCE [LARGE SCALE GENOMIC DNA]</scope>
    <source>
        <strain evidence="1 2">KLE1738</strain>
    </source>
</reference>
<dbReference type="Proteomes" id="UP000260649">
    <property type="component" value="Unassembled WGS sequence"/>
</dbReference>
<comment type="caution">
    <text evidence="1">The sequence shown here is derived from an EMBL/GenBank/DDBJ whole genome shotgun (WGS) entry which is preliminary data.</text>
</comment>
<organism evidence="1 2">
    <name type="scientific">Evtepia gabavorous</name>
    <dbReference type="NCBI Taxonomy" id="2211183"/>
    <lineage>
        <taxon>Bacteria</taxon>
        <taxon>Bacillati</taxon>
        <taxon>Bacillota</taxon>
        <taxon>Clostridia</taxon>
        <taxon>Eubacteriales</taxon>
        <taxon>Evtepia</taxon>
    </lineage>
</organism>
<proteinExistence type="predicted"/>
<dbReference type="GeneID" id="97995706"/>
<evidence type="ECO:0000313" key="2">
    <source>
        <dbReference type="Proteomes" id="UP000260649"/>
    </source>
</evidence>